<keyword evidence="5" id="KW-0808">Transferase</keyword>
<comment type="similarity">
    <text evidence="2">Belongs to the bacterial diacylglycerol kinase family.</text>
</comment>
<dbReference type="InterPro" id="IPR033717">
    <property type="entry name" value="UDPK"/>
</dbReference>
<keyword evidence="3" id="KW-1003">Cell membrane</keyword>
<dbReference type="GO" id="GO:0005886">
    <property type="term" value="C:plasma membrane"/>
    <property type="evidence" value="ECO:0007669"/>
    <property type="project" value="UniProtKB-SubCell"/>
</dbReference>
<dbReference type="InterPro" id="IPR000829">
    <property type="entry name" value="DAGK"/>
</dbReference>
<dbReference type="GO" id="GO:0005524">
    <property type="term" value="F:ATP binding"/>
    <property type="evidence" value="ECO:0007669"/>
    <property type="project" value="UniProtKB-KW"/>
</dbReference>
<dbReference type="Pfam" id="PF01219">
    <property type="entry name" value="DAGK_prokar"/>
    <property type="match status" value="1"/>
</dbReference>
<evidence type="ECO:0000256" key="2">
    <source>
        <dbReference type="ARBA" id="ARBA00005967"/>
    </source>
</evidence>
<feature type="binding site" evidence="18">
    <location>
        <position position="27"/>
    </location>
    <ligand>
        <name>a divalent metal cation</name>
        <dbReference type="ChEBI" id="CHEBI:60240"/>
    </ligand>
</feature>
<evidence type="ECO:0000256" key="16">
    <source>
        <dbReference type="PIRSR" id="PIRSR600829-2"/>
    </source>
</evidence>
<accession>A0A367G0D6</accession>
<evidence type="ECO:0000313" key="20">
    <source>
        <dbReference type="EMBL" id="RCH44070.1"/>
    </source>
</evidence>
<keyword evidence="18" id="KW-0460">Magnesium</keyword>
<feature type="binding site" evidence="17">
    <location>
        <position position="15"/>
    </location>
    <ligand>
        <name>ATP</name>
        <dbReference type="ChEBI" id="CHEBI:30616"/>
    </ligand>
</feature>
<keyword evidence="4" id="KW-0444">Lipid biosynthesis</keyword>
<evidence type="ECO:0000256" key="5">
    <source>
        <dbReference type="ARBA" id="ARBA00022679"/>
    </source>
</evidence>
<keyword evidence="9 17" id="KW-0067">ATP-binding</keyword>
<dbReference type="GO" id="GO:0046872">
    <property type="term" value="F:metal ion binding"/>
    <property type="evidence" value="ECO:0007669"/>
    <property type="project" value="UniProtKB-KW"/>
</dbReference>
<feature type="binding site" evidence="16">
    <location>
        <position position="68"/>
    </location>
    <ligand>
        <name>substrate</name>
    </ligand>
</feature>
<keyword evidence="8 20" id="KW-0418">Kinase</keyword>
<keyword evidence="10 19" id="KW-1133">Transmembrane helix</keyword>
<dbReference type="GO" id="GO:0008654">
    <property type="term" value="P:phospholipid biosynthetic process"/>
    <property type="evidence" value="ECO:0007669"/>
    <property type="project" value="UniProtKB-KW"/>
</dbReference>
<dbReference type="InterPro" id="IPR036945">
    <property type="entry name" value="DAGK_sf"/>
</dbReference>
<evidence type="ECO:0000256" key="19">
    <source>
        <dbReference type="SAM" id="Phobius"/>
    </source>
</evidence>
<dbReference type="Gene3D" id="1.10.287.3610">
    <property type="match status" value="1"/>
</dbReference>
<gene>
    <name evidence="20" type="ORF">C4886_08790</name>
</gene>
<sequence>MAGRKKDPLYKSFGYAFQGIFTCIRKERNMKIHCMVAALVVIAGLILGISVTEWCICLGLFGMVMALELVNTAVEAVVDLVTEERHPLAKIAKDTAAGAVLIAAIMAAIVGLIIFVPKGLVFLGI</sequence>
<keyword evidence="13" id="KW-0594">Phospholipid biosynthesis</keyword>
<feature type="binding site" evidence="17">
    <location>
        <position position="75"/>
    </location>
    <ligand>
        <name>ATP</name>
        <dbReference type="ChEBI" id="CHEBI:30616"/>
    </ligand>
</feature>
<proteinExistence type="inferred from homology"/>
<dbReference type="PANTHER" id="PTHR34299:SF1">
    <property type="entry name" value="DIACYLGLYCEROL KINASE"/>
    <property type="match status" value="1"/>
</dbReference>
<keyword evidence="6 19" id="KW-0812">Transmembrane</keyword>
<evidence type="ECO:0000256" key="11">
    <source>
        <dbReference type="ARBA" id="ARBA00023098"/>
    </source>
</evidence>
<feature type="transmembrane region" description="Helical" evidence="19">
    <location>
        <begin position="96"/>
        <end position="116"/>
    </location>
</feature>
<evidence type="ECO:0000256" key="10">
    <source>
        <dbReference type="ARBA" id="ARBA00022989"/>
    </source>
</evidence>
<evidence type="ECO:0000256" key="6">
    <source>
        <dbReference type="ARBA" id="ARBA00022692"/>
    </source>
</evidence>
<organism evidence="20 21">
    <name type="scientific">Blautia obeum</name>
    <dbReference type="NCBI Taxonomy" id="40520"/>
    <lineage>
        <taxon>Bacteria</taxon>
        <taxon>Bacillati</taxon>
        <taxon>Bacillota</taxon>
        <taxon>Clostridia</taxon>
        <taxon>Lachnospirales</taxon>
        <taxon>Lachnospiraceae</taxon>
        <taxon>Blautia</taxon>
    </lineage>
</organism>
<reference evidence="20 21" key="1">
    <citation type="submission" date="2018-02" db="EMBL/GenBank/DDBJ databases">
        <title>Complete genome sequencing of Faecalibacterium prausnitzii strains isolated from the human gut.</title>
        <authorList>
            <person name="Fitzgerald B.C."/>
            <person name="Shkoporov A.N."/>
            <person name="Ross P.R."/>
            <person name="Hill C."/>
        </authorList>
    </citation>
    <scope>NUCLEOTIDE SEQUENCE [LARGE SCALE GENOMIC DNA]</scope>
    <source>
        <strain evidence="20 21">APC942/31-1</strain>
    </source>
</reference>
<feature type="binding site" evidence="17">
    <location>
        <begin position="93"/>
        <end position="94"/>
    </location>
    <ligand>
        <name>ATP</name>
        <dbReference type="ChEBI" id="CHEBI:30616"/>
    </ligand>
</feature>
<name>A0A367G0D6_9FIRM</name>
<keyword evidence="14" id="KW-1208">Phospholipid metabolism</keyword>
<dbReference type="RefSeq" id="WP_015526060.1">
    <property type="nucleotide sequence ID" value="NZ_PSQG01000010.1"/>
</dbReference>
<feature type="binding site" evidence="17">
    <location>
        <position position="27"/>
    </location>
    <ligand>
        <name>ATP</name>
        <dbReference type="ChEBI" id="CHEBI:30616"/>
    </ligand>
</feature>
<evidence type="ECO:0000256" key="17">
    <source>
        <dbReference type="PIRSR" id="PIRSR600829-3"/>
    </source>
</evidence>
<protein>
    <submittedName>
        <fullName evidence="20">Diacylglycerol kinase</fullName>
    </submittedName>
</protein>
<feature type="binding site" evidence="17">
    <location>
        <begin position="84"/>
        <end position="86"/>
    </location>
    <ligand>
        <name>ATP</name>
        <dbReference type="ChEBI" id="CHEBI:30616"/>
    </ligand>
</feature>
<evidence type="ECO:0000256" key="13">
    <source>
        <dbReference type="ARBA" id="ARBA00023209"/>
    </source>
</evidence>
<evidence type="ECO:0000256" key="1">
    <source>
        <dbReference type="ARBA" id="ARBA00004651"/>
    </source>
</evidence>
<keyword evidence="18" id="KW-0479">Metal-binding</keyword>
<dbReference type="PROSITE" id="PS01069">
    <property type="entry name" value="DAGK_PROKAR"/>
    <property type="match status" value="1"/>
</dbReference>
<evidence type="ECO:0000256" key="3">
    <source>
        <dbReference type="ARBA" id="ARBA00022475"/>
    </source>
</evidence>
<dbReference type="AlphaFoldDB" id="A0A367G0D6"/>
<keyword evidence="7 17" id="KW-0547">Nucleotide-binding</keyword>
<dbReference type="CDD" id="cd14265">
    <property type="entry name" value="UDPK_IM_like"/>
    <property type="match status" value="1"/>
</dbReference>
<feature type="active site" description="Proton acceptor" evidence="15">
    <location>
        <position position="68"/>
    </location>
</feature>
<dbReference type="Proteomes" id="UP000253208">
    <property type="component" value="Unassembled WGS sequence"/>
</dbReference>
<evidence type="ECO:0000256" key="14">
    <source>
        <dbReference type="ARBA" id="ARBA00023264"/>
    </source>
</evidence>
<dbReference type="EMBL" id="PSQG01000010">
    <property type="protein sequence ID" value="RCH44070.1"/>
    <property type="molecule type" value="Genomic_DNA"/>
</dbReference>
<evidence type="ECO:0000256" key="9">
    <source>
        <dbReference type="ARBA" id="ARBA00022840"/>
    </source>
</evidence>
<comment type="cofactor">
    <cofactor evidence="18">
        <name>Mg(2+)</name>
        <dbReference type="ChEBI" id="CHEBI:18420"/>
    </cofactor>
    <text evidence="18">Mn(2+), Zn(2+), Cd(2+) and Co(2+) support activity to lesser extents.</text>
</comment>
<feature type="binding site" evidence="18">
    <location>
        <position position="75"/>
    </location>
    <ligand>
        <name>a divalent metal cation</name>
        <dbReference type="ChEBI" id="CHEBI:60240"/>
    </ligand>
</feature>
<evidence type="ECO:0000256" key="4">
    <source>
        <dbReference type="ARBA" id="ARBA00022516"/>
    </source>
</evidence>
<keyword evidence="11" id="KW-0443">Lipid metabolism</keyword>
<evidence type="ECO:0000256" key="12">
    <source>
        <dbReference type="ARBA" id="ARBA00023136"/>
    </source>
</evidence>
<keyword evidence="12 19" id="KW-0472">Membrane</keyword>
<evidence type="ECO:0000256" key="18">
    <source>
        <dbReference type="PIRSR" id="PIRSR600829-4"/>
    </source>
</evidence>
<dbReference type="PANTHER" id="PTHR34299">
    <property type="entry name" value="DIACYLGLYCEROL KINASE"/>
    <property type="match status" value="1"/>
</dbReference>
<evidence type="ECO:0000313" key="21">
    <source>
        <dbReference type="Proteomes" id="UP000253208"/>
    </source>
</evidence>
<evidence type="ECO:0000256" key="15">
    <source>
        <dbReference type="PIRSR" id="PIRSR600829-1"/>
    </source>
</evidence>
<feature type="transmembrane region" description="Helical" evidence="19">
    <location>
        <begin position="34"/>
        <end position="61"/>
    </location>
</feature>
<evidence type="ECO:0000256" key="8">
    <source>
        <dbReference type="ARBA" id="ARBA00022777"/>
    </source>
</evidence>
<evidence type="ECO:0000256" key="7">
    <source>
        <dbReference type="ARBA" id="ARBA00022741"/>
    </source>
</evidence>
<comment type="caution">
    <text evidence="20">The sequence shown here is derived from an EMBL/GenBank/DDBJ whole genome shotgun (WGS) entry which is preliminary data.</text>
</comment>
<dbReference type="GO" id="GO:0016301">
    <property type="term" value="F:kinase activity"/>
    <property type="evidence" value="ECO:0007669"/>
    <property type="project" value="UniProtKB-KW"/>
</dbReference>
<comment type="subcellular location">
    <subcellularLocation>
        <location evidence="1">Cell membrane</location>
        <topology evidence="1">Multi-pass membrane protein</topology>
    </subcellularLocation>
</comment>